<dbReference type="InterPro" id="IPR020022">
    <property type="entry name" value="N-acetyl_sugar_amidoTrfase"/>
</dbReference>
<gene>
    <name evidence="1" type="ORF">B1s21122_06180</name>
</gene>
<dbReference type="GO" id="GO:0016740">
    <property type="term" value="F:transferase activity"/>
    <property type="evidence" value="ECO:0007669"/>
    <property type="project" value="UniProtKB-KW"/>
</dbReference>
<dbReference type="KEGG" id="abam:B1s21122_06180"/>
<protein>
    <submittedName>
        <fullName evidence="1">Putative N-acetyl sugar amidotransferase</fullName>
    </submittedName>
</protein>
<proteinExistence type="predicted"/>
<evidence type="ECO:0000313" key="2">
    <source>
        <dbReference type="Proteomes" id="UP000217153"/>
    </source>
</evidence>
<sequence length="383" mass="44196">MSFSLPIPNLQYCVRCCMPETNEGVAFDKFGQCYACISSEQKIRIDWVSRELELRKLLDHYKSLENDYDCIVPISGGKDSTFQLHVLTKVYKMRVLAVTFSHNWFTEVGKYNLQNAIEKFDVDHIMYTPSRNLVNRIARESLFTIGDSCWHCHAGIGAFPLKVAVDYKVPLLIWGESVSELSGRSTLGNPIIKFDRDYFLKVSSKVKAEVLVGESLNERELRPFVPPEAEVIENLGVVGIHLGDYLFWDDERQMEFVRDEYEWKQSKVEGTYKNYKSVECKMAGVHDYSKFLKRGFGRATDHASADIRAGLLTREQAFELIMQHDGKRPDALDFYLEITGFTENEFEIVLAKFRDGLKLRTMSEMEFTSQLNKYRDAIKNNAE</sequence>
<dbReference type="InterPro" id="IPR014729">
    <property type="entry name" value="Rossmann-like_a/b/a_fold"/>
</dbReference>
<dbReference type="InterPro" id="IPR052188">
    <property type="entry name" value="Ni-pincer_cofactor_biosynth"/>
</dbReference>
<evidence type="ECO:0000313" key="1">
    <source>
        <dbReference type="EMBL" id="ASY09888.1"/>
    </source>
</evidence>
<dbReference type="AlphaFoldDB" id="A0A249JZB1"/>
<accession>A0A249JZB1</accession>
<dbReference type="SUPFAM" id="SSF52402">
    <property type="entry name" value="Adenine nucleotide alpha hydrolases-like"/>
    <property type="match status" value="1"/>
</dbReference>
<dbReference type="RefSeq" id="WP_095681193.1">
    <property type="nucleotide sequence ID" value="NZ_CP016768.2"/>
</dbReference>
<organism evidence="1 2">
    <name type="scientific">Candidatus Nanopelagicus limnae</name>
    <dbReference type="NCBI Taxonomy" id="1884634"/>
    <lineage>
        <taxon>Bacteria</taxon>
        <taxon>Bacillati</taxon>
        <taxon>Actinomycetota</taxon>
        <taxon>Actinomycetes</taxon>
        <taxon>Candidatus Nanopelagicales</taxon>
        <taxon>Candidatus Nanopelagicaceae</taxon>
        <taxon>Candidatus Nanopelagicus</taxon>
    </lineage>
</organism>
<keyword evidence="2" id="KW-1185">Reference proteome</keyword>
<dbReference type="Gene3D" id="3.40.50.620">
    <property type="entry name" value="HUPs"/>
    <property type="match status" value="1"/>
</dbReference>
<dbReference type="Proteomes" id="UP000217153">
    <property type="component" value="Chromosome"/>
</dbReference>
<dbReference type="EMBL" id="CP016768">
    <property type="protein sequence ID" value="ASY09888.1"/>
    <property type="molecule type" value="Genomic_DNA"/>
</dbReference>
<keyword evidence="1" id="KW-0808">Transferase</keyword>
<reference evidence="2" key="1">
    <citation type="submission" date="2016-10" db="EMBL/GenBank/DDBJ databases">
        <title>High microdiversification within the ubiquitous acI lineage of Actinobacteria.</title>
        <authorList>
            <person name="Neuenschwander S.M."/>
            <person name="Salcher M."/>
            <person name="Ghai R."/>
            <person name="Pernthaler J."/>
        </authorList>
    </citation>
    <scope>NUCLEOTIDE SEQUENCE [LARGE SCALE GENOMIC DNA]</scope>
</reference>
<name>A0A249JZB1_9ACTN</name>
<dbReference type="PANTHER" id="PTHR43169">
    <property type="entry name" value="EXSB FAMILY PROTEIN"/>
    <property type="match status" value="1"/>
</dbReference>
<dbReference type="NCBIfam" id="TIGR03573">
    <property type="entry name" value="WbuX"/>
    <property type="match status" value="1"/>
</dbReference>
<dbReference type="OrthoDB" id="3653321at2"/>
<dbReference type="PANTHER" id="PTHR43169:SF2">
    <property type="entry name" value="NAD_GMP SYNTHASE DOMAIN-CONTAINING PROTEIN"/>
    <property type="match status" value="1"/>
</dbReference>